<evidence type="ECO:0000256" key="13">
    <source>
        <dbReference type="ARBA" id="ARBA00022989"/>
    </source>
</evidence>
<feature type="transmembrane region" description="Helical" evidence="19">
    <location>
        <begin position="186"/>
        <end position="205"/>
    </location>
</feature>
<accession>A0A5B2VFZ8</accession>
<evidence type="ECO:0000256" key="12">
    <source>
        <dbReference type="ARBA" id="ARBA00022695"/>
    </source>
</evidence>
<reference evidence="20 21" key="2">
    <citation type="submission" date="2019-09" db="EMBL/GenBank/DDBJ databases">
        <authorList>
            <person name="Jin C."/>
        </authorList>
    </citation>
    <scope>NUCLEOTIDE SEQUENCE [LARGE SCALE GENOMIC DNA]</scope>
    <source>
        <strain evidence="20 21">BN140002</strain>
    </source>
</reference>
<feature type="transmembrane region" description="Helical" evidence="19">
    <location>
        <begin position="45"/>
        <end position="63"/>
    </location>
</feature>
<dbReference type="PROSITE" id="PS01315">
    <property type="entry name" value="CDS"/>
    <property type="match status" value="1"/>
</dbReference>
<sequence>MPAASPSGPQGPRPWYATELGARFASAIVLGIVALLAAYRGGGLFALFWLLAGGAILYEWTTVARVRPTLPLQVAFGLALAGMTLVLVTDAPAAIGFGLFGLGCIAGAVVARDTRNRIWALAGFACAAVVTVVPPLVREHPELGITGLLWMFAVVWTTDVTAYFVGRKLGGPKLWPRVSPKKTWSGFAGGFLGGVGAGLLVAFVAQRLGWVPVASLPVVVLLSGIASLVSQAGDLAESALKRRFEVKDSSRLIPGHGGVMDRLDGFFAVALLVGAVLLGARIAAA</sequence>
<keyword evidence="21" id="KW-1185">Reference proteome</keyword>
<feature type="transmembrane region" description="Helical" evidence="19">
    <location>
        <begin position="118"/>
        <end position="137"/>
    </location>
</feature>
<comment type="subcellular location">
    <subcellularLocation>
        <location evidence="2">Cell membrane</location>
        <topology evidence="2">Multi-pass membrane protein</topology>
    </subcellularLocation>
</comment>
<evidence type="ECO:0000256" key="2">
    <source>
        <dbReference type="ARBA" id="ARBA00004651"/>
    </source>
</evidence>
<dbReference type="EC" id="2.7.7.41" evidence="6 18"/>
<evidence type="ECO:0000256" key="10">
    <source>
        <dbReference type="ARBA" id="ARBA00022679"/>
    </source>
</evidence>
<dbReference type="OrthoDB" id="9799199at2"/>
<evidence type="ECO:0000256" key="1">
    <source>
        <dbReference type="ARBA" id="ARBA00001698"/>
    </source>
</evidence>
<name>A0A5B2VFZ8_9HYPH</name>
<keyword evidence="16" id="KW-0594">Phospholipid biosynthesis</keyword>
<comment type="caution">
    <text evidence="20">The sequence shown here is derived from an EMBL/GenBank/DDBJ whole genome shotgun (WGS) entry which is preliminary data.</text>
</comment>
<organism evidence="20 21">
    <name type="scientific">Salinarimonas soli</name>
    <dbReference type="NCBI Taxonomy" id="1638099"/>
    <lineage>
        <taxon>Bacteria</taxon>
        <taxon>Pseudomonadati</taxon>
        <taxon>Pseudomonadota</taxon>
        <taxon>Alphaproteobacteria</taxon>
        <taxon>Hyphomicrobiales</taxon>
        <taxon>Salinarimonadaceae</taxon>
        <taxon>Salinarimonas</taxon>
    </lineage>
</organism>
<dbReference type="Pfam" id="PF01148">
    <property type="entry name" value="CTP_transf_1"/>
    <property type="match status" value="1"/>
</dbReference>
<evidence type="ECO:0000256" key="7">
    <source>
        <dbReference type="ARBA" id="ARBA00019373"/>
    </source>
</evidence>
<feature type="transmembrane region" description="Helical" evidence="19">
    <location>
        <begin position="265"/>
        <end position="284"/>
    </location>
</feature>
<feature type="transmembrane region" description="Helical" evidence="19">
    <location>
        <begin position="211"/>
        <end position="233"/>
    </location>
</feature>
<dbReference type="GO" id="GO:0005886">
    <property type="term" value="C:plasma membrane"/>
    <property type="evidence" value="ECO:0007669"/>
    <property type="project" value="UniProtKB-SubCell"/>
</dbReference>
<dbReference type="AlphaFoldDB" id="A0A5B2VFZ8"/>
<evidence type="ECO:0000256" key="16">
    <source>
        <dbReference type="ARBA" id="ARBA00023209"/>
    </source>
</evidence>
<evidence type="ECO:0000256" key="11">
    <source>
        <dbReference type="ARBA" id="ARBA00022692"/>
    </source>
</evidence>
<comment type="pathway">
    <text evidence="4">Lipid metabolism.</text>
</comment>
<evidence type="ECO:0000256" key="3">
    <source>
        <dbReference type="ARBA" id="ARBA00005119"/>
    </source>
</evidence>
<keyword evidence="9" id="KW-0444">Lipid biosynthesis</keyword>
<dbReference type="EMBL" id="VUOA01000021">
    <property type="protein sequence ID" value="KAA2237057.1"/>
    <property type="molecule type" value="Genomic_DNA"/>
</dbReference>
<keyword evidence="11 18" id="KW-0812">Transmembrane</keyword>
<evidence type="ECO:0000256" key="4">
    <source>
        <dbReference type="ARBA" id="ARBA00005189"/>
    </source>
</evidence>
<keyword evidence="12 18" id="KW-0548">Nucleotidyltransferase</keyword>
<protein>
    <recommendedName>
        <fullName evidence="7 18">Phosphatidate cytidylyltransferase</fullName>
        <ecNumber evidence="6 18">2.7.7.41</ecNumber>
    </recommendedName>
</protein>
<feature type="transmembrane region" description="Helical" evidence="19">
    <location>
        <begin position="94"/>
        <end position="111"/>
    </location>
</feature>
<evidence type="ECO:0000256" key="5">
    <source>
        <dbReference type="ARBA" id="ARBA00010185"/>
    </source>
</evidence>
<evidence type="ECO:0000256" key="19">
    <source>
        <dbReference type="SAM" id="Phobius"/>
    </source>
</evidence>
<comment type="pathway">
    <text evidence="3 18">Phospholipid metabolism; CDP-diacylglycerol biosynthesis; CDP-diacylglycerol from sn-glycerol 3-phosphate: step 3/3.</text>
</comment>
<dbReference type="InterPro" id="IPR000374">
    <property type="entry name" value="PC_trans"/>
</dbReference>
<keyword evidence="13 19" id="KW-1133">Transmembrane helix</keyword>
<dbReference type="GO" id="GO:0004605">
    <property type="term" value="F:phosphatidate cytidylyltransferase activity"/>
    <property type="evidence" value="ECO:0007669"/>
    <property type="project" value="UniProtKB-EC"/>
</dbReference>
<feature type="transmembrane region" description="Helical" evidence="19">
    <location>
        <begin position="143"/>
        <end position="165"/>
    </location>
</feature>
<evidence type="ECO:0000256" key="15">
    <source>
        <dbReference type="ARBA" id="ARBA00023136"/>
    </source>
</evidence>
<evidence type="ECO:0000256" key="18">
    <source>
        <dbReference type="RuleBase" id="RU003938"/>
    </source>
</evidence>
<gene>
    <name evidence="20" type="ORF">F0L46_12155</name>
</gene>
<evidence type="ECO:0000256" key="14">
    <source>
        <dbReference type="ARBA" id="ARBA00023098"/>
    </source>
</evidence>
<dbReference type="GO" id="GO:0016024">
    <property type="term" value="P:CDP-diacylglycerol biosynthetic process"/>
    <property type="evidence" value="ECO:0007669"/>
    <property type="project" value="UniProtKB-UniPathway"/>
</dbReference>
<reference evidence="20 21" key="1">
    <citation type="submission" date="2019-09" db="EMBL/GenBank/DDBJ databases">
        <title>Salinarimonas rosea gen. nov., sp. nov., a new member of the a-2 subgroup of the Proteobacteria.</title>
        <authorList>
            <person name="Liu J."/>
        </authorList>
    </citation>
    <scope>NUCLEOTIDE SEQUENCE [LARGE SCALE GENOMIC DNA]</scope>
    <source>
        <strain evidence="20 21">BN140002</strain>
    </source>
</reference>
<comment type="similarity">
    <text evidence="5 18">Belongs to the CDS family.</text>
</comment>
<dbReference type="Proteomes" id="UP000323142">
    <property type="component" value="Unassembled WGS sequence"/>
</dbReference>
<evidence type="ECO:0000313" key="21">
    <source>
        <dbReference type="Proteomes" id="UP000323142"/>
    </source>
</evidence>
<evidence type="ECO:0000313" key="20">
    <source>
        <dbReference type="EMBL" id="KAA2237057.1"/>
    </source>
</evidence>
<evidence type="ECO:0000256" key="6">
    <source>
        <dbReference type="ARBA" id="ARBA00012487"/>
    </source>
</evidence>
<proteinExistence type="inferred from homology"/>
<dbReference type="UniPathway" id="UPA00557">
    <property type="reaction ID" value="UER00614"/>
</dbReference>
<keyword evidence="15 19" id="KW-0472">Membrane</keyword>
<comment type="catalytic activity">
    <reaction evidence="1 18">
        <text>a 1,2-diacyl-sn-glycero-3-phosphate + CTP + H(+) = a CDP-1,2-diacyl-sn-glycerol + diphosphate</text>
        <dbReference type="Rhea" id="RHEA:16229"/>
        <dbReference type="ChEBI" id="CHEBI:15378"/>
        <dbReference type="ChEBI" id="CHEBI:33019"/>
        <dbReference type="ChEBI" id="CHEBI:37563"/>
        <dbReference type="ChEBI" id="CHEBI:58332"/>
        <dbReference type="ChEBI" id="CHEBI:58608"/>
        <dbReference type="EC" id="2.7.7.41"/>
    </reaction>
</comment>
<keyword evidence="10 18" id="KW-0808">Transferase</keyword>
<dbReference type="PANTHER" id="PTHR46382:SF1">
    <property type="entry name" value="PHOSPHATIDATE CYTIDYLYLTRANSFERASE"/>
    <property type="match status" value="1"/>
</dbReference>
<dbReference type="PANTHER" id="PTHR46382">
    <property type="entry name" value="PHOSPHATIDATE CYTIDYLYLTRANSFERASE"/>
    <property type="match status" value="1"/>
</dbReference>
<evidence type="ECO:0000256" key="8">
    <source>
        <dbReference type="ARBA" id="ARBA00022475"/>
    </source>
</evidence>
<evidence type="ECO:0000256" key="9">
    <source>
        <dbReference type="ARBA" id="ARBA00022516"/>
    </source>
</evidence>
<feature type="transmembrane region" description="Helical" evidence="19">
    <location>
        <begin position="20"/>
        <end position="39"/>
    </location>
</feature>
<keyword evidence="17" id="KW-1208">Phospholipid metabolism</keyword>
<keyword evidence="14" id="KW-0443">Lipid metabolism</keyword>
<evidence type="ECO:0000256" key="17">
    <source>
        <dbReference type="ARBA" id="ARBA00023264"/>
    </source>
</evidence>
<keyword evidence="8" id="KW-1003">Cell membrane</keyword>